<proteinExistence type="predicted"/>
<feature type="domain" description="HTH araC/xylS-type" evidence="4">
    <location>
        <begin position="185"/>
        <end position="283"/>
    </location>
</feature>
<dbReference type="PROSITE" id="PS01124">
    <property type="entry name" value="HTH_ARAC_FAMILY_2"/>
    <property type="match status" value="1"/>
</dbReference>
<dbReference type="InterPro" id="IPR014710">
    <property type="entry name" value="RmlC-like_jellyroll"/>
</dbReference>
<keyword evidence="3" id="KW-0804">Transcription</keyword>
<dbReference type="Gene3D" id="2.60.120.10">
    <property type="entry name" value="Jelly Rolls"/>
    <property type="match status" value="1"/>
</dbReference>
<evidence type="ECO:0000313" key="6">
    <source>
        <dbReference type="Proteomes" id="UP000005798"/>
    </source>
</evidence>
<evidence type="ECO:0000256" key="1">
    <source>
        <dbReference type="ARBA" id="ARBA00023015"/>
    </source>
</evidence>
<evidence type="ECO:0000256" key="2">
    <source>
        <dbReference type="ARBA" id="ARBA00023125"/>
    </source>
</evidence>
<dbReference type="Gene3D" id="1.10.10.60">
    <property type="entry name" value="Homeodomain-like"/>
    <property type="match status" value="2"/>
</dbReference>
<keyword evidence="2" id="KW-0238">DNA-binding</keyword>
<gene>
    <name evidence="5" type="ORF">CLORAM_01474</name>
</gene>
<dbReference type="PANTHER" id="PTHR43280">
    <property type="entry name" value="ARAC-FAMILY TRANSCRIPTIONAL REGULATOR"/>
    <property type="match status" value="1"/>
</dbReference>
<dbReference type="SUPFAM" id="SSF51215">
    <property type="entry name" value="Regulatory protein AraC"/>
    <property type="match status" value="1"/>
</dbReference>
<dbReference type="EMBL" id="ABFX02000005">
    <property type="protein sequence ID" value="EDS18525.1"/>
    <property type="molecule type" value="Genomic_DNA"/>
</dbReference>
<dbReference type="eggNOG" id="COG2207">
    <property type="taxonomic scope" value="Bacteria"/>
</dbReference>
<accession>B0N4C3</accession>
<dbReference type="InterPro" id="IPR003313">
    <property type="entry name" value="AraC-bd"/>
</dbReference>
<dbReference type="HOGENOM" id="CLU_000445_88_3_9"/>
<dbReference type="GO" id="GO:0043565">
    <property type="term" value="F:sequence-specific DNA binding"/>
    <property type="evidence" value="ECO:0007669"/>
    <property type="project" value="InterPro"/>
</dbReference>
<dbReference type="Pfam" id="PF02311">
    <property type="entry name" value="AraC_binding"/>
    <property type="match status" value="1"/>
</dbReference>
<evidence type="ECO:0000313" key="5">
    <source>
        <dbReference type="EMBL" id="EDS18525.1"/>
    </source>
</evidence>
<dbReference type="InterPro" id="IPR037923">
    <property type="entry name" value="HTH-like"/>
</dbReference>
<dbReference type="Proteomes" id="UP000005798">
    <property type="component" value="Unassembled WGS sequence"/>
</dbReference>
<evidence type="ECO:0000256" key="3">
    <source>
        <dbReference type="ARBA" id="ARBA00023163"/>
    </source>
</evidence>
<keyword evidence="1" id="KW-0805">Transcription regulation</keyword>
<dbReference type="InterPro" id="IPR009057">
    <property type="entry name" value="Homeodomain-like_sf"/>
</dbReference>
<reference evidence="5" key="1">
    <citation type="submission" date="2007-11" db="EMBL/GenBank/DDBJ databases">
        <authorList>
            <person name="Fulton L."/>
            <person name="Clifton S."/>
            <person name="Fulton B."/>
            <person name="Xu J."/>
            <person name="Minx P."/>
            <person name="Pepin K.H."/>
            <person name="Johnson M."/>
            <person name="Thiruvilangam P."/>
            <person name="Bhonagiri V."/>
            <person name="Nash W.E."/>
            <person name="Mardis E.R."/>
            <person name="Wilson R.K."/>
        </authorList>
    </citation>
    <scope>NUCLEOTIDE SEQUENCE [LARGE SCALE GENOMIC DNA]</scope>
    <source>
        <strain evidence="5">DSM 1402</strain>
    </source>
</reference>
<sequence length="286" mass="33874">MVILEEGTNMYKYEKVEHDNELPTKLHDFYIEDNIGELIEKHWHRSIEILIPLYGSFILWINGNKVKIIAGNIYIINSQDIHAIQAIEGERIYKGYALQIKYDYLRESYHDIDKIYFQQPNQQINKLLMAKIIDIINFYESDDPYNNIRVKSHIQMLVFLLLDNLSKKRIGYLEVKDSKYKDRITKIIKYLENNYQEDLSVKMIADEFGLSEGYLSKLFKESLGATVKEYLSRVRLWHAEEQLVETDYPVIDIAIGNGFPNVKSFNQAFKRKNVITPAKYREKMRK</sequence>
<dbReference type="InterPro" id="IPR018060">
    <property type="entry name" value="HTH_AraC"/>
</dbReference>
<dbReference type="AlphaFoldDB" id="B0N4C3"/>
<evidence type="ECO:0000259" key="4">
    <source>
        <dbReference type="PROSITE" id="PS01124"/>
    </source>
</evidence>
<dbReference type="SMART" id="SM00342">
    <property type="entry name" value="HTH_ARAC"/>
    <property type="match status" value="1"/>
</dbReference>
<name>B0N4C3_9FIRM</name>
<organism evidence="5 6">
    <name type="scientific">Thomasclavelia ramosa DSM 1402</name>
    <dbReference type="NCBI Taxonomy" id="445974"/>
    <lineage>
        <taxon>Bacteria</taxon>
        <taxon>Bacillati</taxon>
        <taxon>Bacillota</taxon>
        <taxon>Erysipelotrichia</taxon>
        <taxon>Erysipelotrichales</taxon>
        <taxon>Coprobacillaceae</taxon>
        <taxon>Thomasclavelia</taxon>
    </lineage>
</organism>
<dbReference type="Pfam" id="PF12833">
    <property type="entry name" value="HTH_18"/>
    <property type="match status" value="1"/>
</dbReference>
<dbReference type="GO" id="GO:0003700">
    <property type="term" value="F:DNA-binding transcription factor activity"/>
    <property type="evidence" value="ECO:0007669"/>
    <property type="project" value="InterPro"/>
</dbReference>
<dbReference type="SUPFAM" id="SSF46689">
    <property type="entry name" value="Homeodomain-like"/>
    <property type="match status" value="2"/>
</dbReference>
<comment type="caution">
    <text evidence="5">The sequence shown here is derived from an EMBL/GenBank/DDBJ whole genome shotgun (WGS) entry which is preliminary data.</text>
</comment>
<keyword evidence="6" id="KW-1185">Reference proteome</keyword>
<reference evidence="5" key="2">
    <citation type="submission" date="2014-06" db="EMBL/GenBank/DDBJ databases">
        <title>Draft genome sequence of Clostridium ramosum(DSM 1402).</title>
        <authorList>
            <person name="Sudarsanam P."/>
            <person name="Ley R."/>
            <person name="Guruge J."/>
            <person name="Turnbaugh P.J."/>
            <person name="Mahowald M."/>
            <person name="Liep D."/>
            <person name="Gordon J."/>
        </authorList>
    </citation>
    <scope>NUCLEOTIDE SEQUENCE</scope>
    <source>
        <strain evidence="5">DSM 1402</strain>
    </source>
</reference>
<dbReference type="PANTHER" id="PTHR43280:SF2">
    <property type="entry name" value="HTH-TYPE TRANSCRIPTIONAL REGULATOR EXSA"/>
    <property type="match status" value="1"/>
</dbReference>
<protein>
    <submittedName>
        <fullName evidence="5">Transcriptional regulator, AraC family</fullName>
    </submittedName>
</protein>